<evidence type="ECO:0000313" key="6">
    <source>
        <dbReference type="EMBL" id="SDM78160.1"/>
    </source>
</evidence>
<keyword evidence="3 4" id="KW-0408">Iron</keyword>
<dbReference type="InterPro" id="IPR036909">
    <property type="entry name" value="Cyt_c-like_dom_sf"/>
</dbReference>
<dbReference type="InterPro" id="IPR016024">
    <property type="entry name" value="ARM-type_fold"/>
</dbReference>
<dbReference type="PANTHER" id="PTHR33546:SF1">
    <property type="entry name" value="LARGE, MULTIFUNCTIONAL SECRETED PROTEIN"/>
    <property type="match status" value="1"/>
</dbReference>
<keyword evidence="1 4" id="KW-0349">Heme</keyword>
<keyword evidence="2 4" id="KW-0479">Metal-binding</keyword>
<dbReference type="PROSITE" id="PS51257">
    <property type="entry name" value="PROKAR_LIPOPROTEIN"/>
    <property type="match status" value="1"/>
</dbReference>
<dbReference type="InterPro" id="IPR011989">
    <property type="entry name" value="ARM-like"/>
</dbReference>
<dbReference type="Pfam" id="PF13646">
    <property type="entry name" value="HEAT_2"/>
    <property type="match status" value="1"/>
</dbReference>
<dbReference type="Gene3D" id="1.25.10.10">
    <property type="entry name" value="Leucine-rich Repeat Variant"/>
    <property type="match status" value="2"/>
</dbReference>
<dbReference type="GO" id="GO:0009055">
    <property type="term" value="F:electron transfer activity"/>
    <property type="evidence" value="ECO:0007669"/>
    <property type="project" value="InterPro"/>
</dbReference>
<dbReference type="InterPro" id="IPR004155">
    <property type="entry name" value="PBS_lyase_HEAT"/>
</dbReference>
<dbReference type="SUPFAM" id="SSF48371">
    <property type="entry name" value="ARM repeat"/>
    <property type="match status" value="1"/>
</dbReference>
<dbReference type="GO" id="GO:0046872">
    <property type="term" value="F:metal ion binding"/>
    <property type="evidence" value="ECO:0007669"/>
    <property type="project" value="UniProtKB-KW"/>
</dbReference>
<keyword evidence="7" id="KW-1185">Reference proteome</keyword>
<evidence type="ECO:0000256" key="1">
    <source>
        <dbReference type="ARBA" id="ARBA00022617"/>
    </source>
</evidence>
<dbReference type="Proteomes" id="UP000199440">
    <property type="component" value="Unassembled WGS sequence"/>
</dbReference>
<dbReference type="InterPro" id="IPR009056">
    <property type="entry name" value="Cyt_c-like_dom"/>
</dbReference>
<evidence type="ECO:0000256" key="2">
    <source>
        <dbReference type="ARBA" id="ARBA00022723"/>
    </source>
</evidence>
<organism evidence="6 7">
    <name type="scientific">Kriegella aquimaris</name>
    <dbReference type="NCBI Taxonomy" id="192904"/>
    <lineage>
        <taxon>Bacteria</taxon>
        <taxon>Pseudomonadati</taxon>
        <taxon>Bacteroidota</taxon>
        <taxon>Flavobacteriia</taxon>
        <taxon>Flavobacteriales</taxon>
        <taxon>Flavobacteriaceae</taxon>
        <taxon>Kriegella</taxon>
    </lineage>
</organism>
<dbReference type="InterPro" id="IPR011041">
    <property type="entry name" value="Quinoprot_gluc/sorb_DH_b-prop"/>
</dbReference>
<dbReference type="InterPro" id="IPR055557">
    <property type="entry name" value="DUF7133"/>
</dbReference>
<dbReference type="SMART" id="SM00567">
    <property type="entry name" value="EZ_HEAT"/>
    <property type="match status" value="4"/>
</dbReference>
<protein>
    <submittedName>
        <fullName evidence="6">Putative heme-binding domain-containing protein</fullName>
    </submittedName>
</protein>
<dbReference type="PANTHER" id="PTHR33546">
    <property type="entry name" value="LARGE, MULTIFUNCTIONAL SECRETED PROTEIN-RELATED"/>
    <property type="match status" value="1"/>
</dbReference>
<reference evidence="6 7" key="1">
    <citation type="submission" date="2016-10" db="EMBL/GenBank/DDBJ databases">
        <authorList>
            <person name="de Groot N.N."/>
        </authorList>
    </citation>
    <scope>NUCLEOTIDE SEQUENCE [LARGE SCALE GENOMIC DNA]</scope>
    <source>
        <strain evidence="6 7">DSM 19886</strain>
    </source>
</reference>
<dbReference type="PROSITE" id="PS51007">
    <property type="entry name" value="CYTC"/>
    <property type="match status" value="1"/>
</dbReference>
<evidence type="ECO:0000313" key="7">
    <source>
        <dbReference type="Proteomes" id="UP000199440"/>
    </source>
</evidence>
<evidence type="ECO:0000256" key="3">
    <source>
        <dbReference type="ARBA" id="ARBA00023004"/>
    </source>
</evidence>
<dbReference type="Pfam" id="PF23500">
    <property type="entry name" value="DUF7133"/>
    <property type="match status" value="1"/>
</dbReference>
<dbReference type="AlphaFoldDB" id="A0A1G9W0Z1"/>
<name>A0A1G9W0Z1_9FLAO</name>
<dbReference type="RefSeq" id="WP_089894196.1">
    <property type="nucleotide sequence ID" value="NZ_FNGV01000014.1"/>
</dbReference>
<accession>A0A1G9W0Z1</accession>
<evidence type="ECO:0000256" key="4">
    <source>
        <dbReference type="PROSITE-ProRule" id="PRU00433"/>
    </source>
</evidence>
<dbReference type="Gene3D" id="2.120.10.30">
    <property type="entry name" value="TolB, C-terminal domain"/>
    <property type="match status" value="1"/>
</dbReference>
<dbReference type="SUPFAM" id="SSF50952">
    <property type="entry name" value="Soluble quinoprotein glucose dehydrogenase"/>
    <property type="match status" value="1"/>
</dbReference>
<dbReference type="InterPro" id="IPR013427">
    <property type="entry name" value="Haem-bd_dom_put"/>
</dbReference>
<dbReference type="InterPro" id="IPR011042">
    <property type="entry name" value="6-blade_b-propeller_TolB-like"/>
</dbReference>
<gene>
    <name evidence="6" type="ORF">SAMN04488514_114125</name>
</gene>
<evidence type="ECO:0000259" key="5">
    <source>
        <dbReference type="PROSITE" id="PS51007"/>
    </source>
</evidence>
<dbReference type="STRING" id="192904.SAMN04488514_114125"/>
<dbReference type="OrthoDB" id="9808161at2"/>
<sequence>MKNYGIVKLLTILGVVFFISISCEDKPKKPKEIPLVKREDSVIGLQRAKETRQNVAAQVAEGLELSLWASDSLAPDPIAMSIDDLGRVYLTRTNRQKNSEFDIRGHRDWMTPSIALQSLEERRAFLRSTFAPEKSEENEWLSDLNNDGVHDWHDLAVEKEEVWRLEDKNGNGIADESTRILSDFNEEVTDVAGALLVRKEDVFVGVGPDMWRLTDTNDDEVLDSKTSISHGYAVHIGFGGHGMSGAIEGPDGKIYWGIGDIGFNGTSPDGIQHKYPNQGVIVRANPDGSDFEVFAAGLRNTHEFVFDAYGNIISSDNDGDHRGESERLVHIVEGHDAGWRSNWQYGKYTDPKNNGYNVWMDEKLFVPRWEGQAAYIIPPIQNFHNGPTGMVFNPGTALGKDWLNKFFLVEFVGTPSRSHIWSFGLKPKGASFELNGEQDVLSGVLPTGIRFGPDGALYLADWINGWDTKNYGRVWKLDVTSNKDDLKAEREETQRLMTLDYDKQSINELVKLLSYKDMRIRQKAQFELVKRGNKGFDAFQEVITNNSNQFARIHGIWGIGQLAGKDNGKAAPLMELLTDGDLEIVAQASKILGDVRYAKAAPQLLPLLKNDNPRVQFYAAQALGRLAYKEAVQPLLDMIAENGDEDIYIRHAGVLALSRINEIEPIAALAHSPNRSLRIAAVLVLRRLRSARVSDFLKDKDEYIVTEAARAINDDWSIEEDLPALASILSEQRFSAEPLLRRAINAALRVGGEKELDALINFAKRSDMSGVIRGEALAAIGTWAEPSVLDRVDGRYRGEVKRDSALVREELDGLVVPFLKEKDEDILVATSKMVSALGIRSYNDQLASIMTKSKSPEVRMAMLQALGELGYGKIATVMQSGMKDPDPMVRTVAIGLITKMDVSKEALSGIVNPIFETGSVREQQKVLNVLGELPNEKTETLLAQLIQKANAKKLSSSVTLDLVEAVEASGSEKNIAQLETLKATGNTVEAFQETLNGGNWREGRDFFNKNSTGQCVRCHAVGGLGGKVGPELDNIGNILSREQLLEAIINPSKRLAPGFGTVTVTLKDGQVVTGLLEEETEKELILRTSDAEPMEIALSRIGKRENMPSGMPPMGGALSKREIRNVIEYLASLKKPLP</sequence>
<dbReference type="EMBL" id="FNGV01000014">
    <property type="protein sequence ID" value="SDM78160.1"/>
    <property type="molecule type" value="Genomic_DNA"/>
</dbReference>
<dbReference type="GO" id="GO:0020037">
    <property type="term" value="F:heme binding"/>
    <property type="evidence" value="ECO:0007669"/>
    <property type="project" value="InterPro"/>
</dbReference>
<proteinExistence type="predicted"/>
<dbReference type="SUPFAM" id="SSF46626">
    <property type="entry name" value="Cytochrome c"/>
    <property type="match status" value="1"/>
</dbReference>
<dbReference type="Gene3D" id="1.10.760.10">
    <property type="entry name" value="Cytochrome c-like domain"/>
    <property type="match status" value="1"/>
</dbReference>
<feature type="domain" description="Cytochrome c" evidence="5">
    <location>
        <begin position="998"/>
        <end position="1134"/>
    </location>
</feature>
<dbReference type="NCBIfam" id="TIGR02603">
    <property type="entry name" value="CxxCH_TIGR02603"/>
    <property type="match status" value="1"/>
</dbReference>